<protein>
    <submittedName>
        <fullName evidence="1">Uncharacterized protein</fullName>
    </submittedName>
</protein>
<name>A0A6J5S3P2_9CAUD</name>
<gene>
    <name evidence="1" type="ORF">UFOVP1366_41</name>
</gene>
<reference evidence="1" key="1">
    <citation type="submission" date="2020-05" db="EMBL/GenBank/DDBJ databases">
        <authorList>
            <person name="Chiriac C."/>
            <person name="Salcher M."/>
            <person name="Ghai R."/>
            <person name="Kavagutti S V."/>
        </authorList>
    </citation>
    <scope>NUCLEOTIDE SEQUENCE</scope>
</reference>
<evidence type="ECO:0000313" key="1">
    <source>
        <dbReference type="EMBL" id="CAB4202672.1"/>
    </source>
</evidence>
<organism evidence="1">
    <name type="scientific">uncultured Caudovirales phage</name>
    <dbReference type="NCBI Taxonomy" id="2100421"/>
    <lineage>
        <taxon>Viruses</taxon>
        <taxon>Duplodnaviria</taxon>
        <taxon>Heunggongvirae</taxon>
        <taxon>Uroviricota</taxon>
        <taxon>Caudoviricetes</taxon>
        <taxon>Peduoviridae</taxon>
        <taxon>Maltschvirus</taxon>
        <taxon>Maltschvirus maltsch</taxon>
    </lineage>
</organism>
<sequence length="63" mass="7634">MTEVHWRSLASAMSPMDEQEVKRLLEWEMANQRRLSIVKRLHQRFTRLRAARERAELMARLRG</sequence>
<dbReference type="EMBL" id="LR797326">
    <property type="protein sequence ID" value="CAB4202672.1"/>
    <property type="molecule type" value="Genomic_DNA"/>
</dbReference>
<proteinExistence type="predicted"/>
<accession>A0A6J5S3P2</accession>